<sequence length="454" mass="52383">MLDKVLNYVKRYSMIKDGDKIVVGFSGGPDSTALLHILIQLKSIFNIEIFAVHINHMIRDEEAFRDEEFARDFCKKFGVPFYSFRIDVLSLAKDKGLSSEEAGRLVRYECFEKVLKEVGGNKIALAHNKNDQAETMIMKFLRGSGLRGISGIKPIRGNIIRPLLICSREEIEEYCNQNSLNPVIDSTNREAIYLRNKIRLELIPYIKENINENIIDNLFKSSEILRDEDEYIEMEAIKAYESVKADEGISISKFKKLNIAIQRRIIRNMIKNVKGDLNAIENVHVDDCLKLIEKGETGKKISLPKNLIAEISYDNFYIKKEKQIEKNGFEYNIIIPGTIIIDELNLKISAELIKNEGSLKDSAFIKYFDYDKIKGELIVRNRKEGDFIYPKGLNGKKKIKDLFIDSKVPKDKRDEIPLIALGKEILWVYNIRDTKNYKIDENTKNVLKLKIERG</sequence>
<evidence type="ECO:0000256" key="5">
    <source>
        <dbReference type="ARBA" id="ARBA00022741"/>
    </source>
</evidence>
<dbReference type="EC" id="6.3.4.19" evidence="8"/>
<keyword evidence="6 8" id="KW-0067">ATP-binding</keyword>
<evidence type="ECO:0000256" key="3">
    <source>
        <dbReference type="ARBA" id="ARBA00022598"/>
    </source>
</evidence>
<dbReference type="SUPFAM" id="SSF82829">
    <property type="entry name" value="MesJ substrate recognition domain-like"/>
    <property type="match status" value="1"/>
</dbReference>
<dbReference type="InterPro" id="IPR020825">
    <property type="entry name" value="Phe-tRNA_synthase-like_B3/B4"/>
</dbReference>
<dbReference type="EMBL" id="CAKP01000114">
    <property type="protein sequence ID" value="CCJ34323.1"/>
    <property type="molecule type" value="Genomic_DNA"/>
</dbReference>
<dbReference type="PANTHER" id="PTHR43033">
    <property type="entry name" value="TRNA(ILE)-LYSIDINE SYNTHASE-RELATED"/>
    <property type="match status" value="1"/>
</dbReference>
<dbReference type="NCBIfam" id="TIGR02432">
    <property type="entry name" value="lysidine_TilS_N"/>
    <property type="match status" value="1"/>
</dbReference>
<feature type="domain" description="Lysidine-tRNA(Ile) synthetase C-terminal" evidence="9">
    <location>
        <begin position="377"/>
        <end position="449"/>
    </location>
</feature>
<dbReference type="STRING" id="857293.CAAU_2239"/>
<dbReference type="InterPro" id="IPR014729">
    <property type="entry name" value="Rossmann-like_a/b/a_fold"/>
</dbReference>
<dbReference type="Gene3D" id="3.50.40.10">
    <property type="entry name" value="Phenylalanyl-trna Synthetase, Chain B, domain 3"/>
    <property type="match status" value="1"/>
</dbReference>
<keyword evidence="4 8" id="KW-0819">tRNA processing</keyword>
<dbReference type="HAMAP" id="MF_01161">
    <property type="entry name" value="tRNA_Ile_lys_synt"/>
    <property type="match status" value="1"/>
</dbReference>
<dbReference type="Pfam" id="PF01171">
    <property type="entry name" value="ATP_bind_3"/>
    <property type="match status" value="1"/>
</dbReference>
<dbReference type="Pfam" id="PF11734">
    <property type="entry name" value="TilS_C"/>
    <property type="match status" value="1"/>
</dbReference>
<feature type="binding site" evidence="8">
    <location>
        <begin position="26"/>
        <end position="31"/>
    </location>
    <ligand>
        <name>ATP</name>
        <dbReference type="ChEBI" id="CHEBI:30616"/>
    </ligand>
</feature>
<reference evidence="10 11" key="1">
    <citation type="journal article" date="2011" name="J. Bacteriol.">
        <title>Draft genome sequence of Caloramator australicus strain RC3T, a thermoanaerobe from the Great Artesian Basin of Australia.</title>
        <authorList>
            <person name="Ogg C.D."/>
            <person name="Patel B.K.C."/>
        </authorList>
    </citation>
    <scope>NUCLEOTIDE SEQUENCE [LARGE SCALE GENOMIC DNA]</scope>
    <source>
        <strain evidence="10 11">RC3</strain>
    </source>
</reference>
<dbReference type="RefSeq" id="WP_008909579.1">
    <property type="nucleotide sequence ID" value="NZ_CAKP01000114.1"/>
</dbReference>
<dbReference type="eggNOG" id="COG0037">
    <property type="taxonomic scope" value="Bacteria"/>
</dbReference>
<evidence type="ECO:0000256" key="7">
    <source>
        <dbReference type="ARBA" id="ARBA00048539"/>
    </source>
</evidence>
<dbReference type="OrthoDB" id="9807403at2"/>
<dbReference type="InterPro" id="IPR011063">
    <property type="entry name" value="TilS/TtcA_N"/>
</dbReference>
<evidence type="ECO:0000256" key="2">
    <source>
        <dbReference type="ARBA" id="ARBA00022490"/>
    </source>
</evidence>
<evidence type="ECO:0000313" key="10">
    <source>
        <dbReference type="EMBL" id="CCJ34323.1"/>
    </source>
</evidence>
<dbReference type="NCBIfam" id="TIGR02433">
    <property type="entry name" value="lysidine_TilS_C"/>
    <property type="match status" value="1"/>
</dbReference>
<keyword evidence="5 8" id="KW-0547">Nucleotide-binding</keyword>
<comment type="catalytic activity">
    <reaction evidence="7 8">
        <text>cytidine(34) in tRNA(Ile2) + L-lysine + ATP = lysidine(34) in tRNA(Ile2) + AMP + diphosphate + H(+)</text>
        <dbReference type="Rhea" id="RHEA:43744"/>
        <dbReference type="Rhea" id="RHEA-COMP:10625"/>
        <dbReference type="Rhea" id="RHEA-COMP:10670"/>
        <dbReference type="ChEBI" id="CHEBI:15378"/>
        <dbReference type="ChEBI" id="CHEBI:30616"/>
        <dbReference type="ChEBI" id="CHEBI:32551"/>
        <dbReference type="ChEBI" id="CHEBI:33019"/>
        <dbReference type="ChEBI" id="CHEBI:82748"/>
        <dbReference type="ChEBI" id="CHEBI:83665"/>
        <dbReference type="ChEBI" id="CHEBI:456215"/>
        <dbReference type="EC" id="6.3.4.19"/>
    </reaction>
</comment>
<comment type="domain">
    <text evidence="8">The N-terminal region contains the highly conserved SGGXDS motif, predicted to be a P-loop motif involved in ATP binding.</text>
</comment>
<comment type="caution">
    <text evidence="10">The sequence shown here is derived from an EMBL/GenBank/DDBJ whole genome shotgun (WGS) entry which is preliminary data.</text>
</comment>
<dbReference type="GO" id="GO:0005737">
    <property type="term" value="C:cytoplasm"/>
    <property type="evidence" value="ECO:0007669"/>
    <property type="project" value="UniProtKB-SubCell"/>
</dbReference>
<evidence type="ECO:0000256" key="1">
    <source>
        <dbReference type="ARBA" id="ARBA00004496"/>
    </source>
</evidence>
<comment type="function">
    <text evidence="8">Ligates lysine onto the cytidine present at position 34 of the AUA codon-specific tRNA(Ile) that contains the anticodon CAU, in an ATP-dependent manner. Cytidine is converted to lysidine, thus changing the amino acid specificity of the tRNA from methionine to isoleucine.</text>
</comment>
<dbReference type="Gene3D" id="3.40.50.620">
    <property type="entry name" value="HUPs"/>
    <property type="match status" value="1"/>
</dbReference>
<comment type="similarity">
    <text evidence="8">Belongs to the tRNA(Ile)-lysidine synthase family.</text>
</comment>
<keyword evidence="2 8" id="KW-0963">Cytoplasm</keyword>
<dbReference type="GO" id="GO:0005524">
    <property type="term" value="F:ATP binding"/>
    <property type="evidence" value="ECO:0007669"/>
    <property type="project" value="UniProtKB-UniRule"/>
</dbReference>
<evidence type="ECO:0000313" key="11">
    <source>
        <dbReference type="Proteomes" id="UP000007652"/>
    </source>
</evidence>
<name>I7LKB3_9CLOT</name>
<evidence type="ECO:0000256" key="6">
    <source>
        <dbReference type="ARBA" id="ARBA00022840"/>
    </source>
</evidence>
<comment type="subcellular location">
    <subcellularLocation>
        <location evidence="1 8">Cytoplasm</location>
    </subcellularLocation>
</comment>
<evidence type="ECO:0000256" key="4">
    <source>
        <dbReference type="ARBA" id="ARBA00022694"/>
    </source>
</evidence>
<proteinExistence type="inferred from homology"/>
<dbReference type="SMART" id="SM00977">
    <property type="entry name" value="TilS_C"/>
    <property type="match status" value="1"/>
</dbReference>
<keyword evidence="11" id="KW-1185">Reference proteome</keyword>
<dbReference type="PANTHER" id="PTHR43033:SF1">
    <property type="entry name" value="TRNA(ILE)-LYSIDINE SYNTHASE-RELATED"/>
    <property type="match status" value="1"/>
</dbReference>
<protein>
    <recommendedName>
        <fullName evidence="8">tRNA(Ile)-lysidine synthase</fullName>
        <ecNumber evidence="8">6.3.4.19</ecNumber>
    </recommendedName>
    <alternativeName>
        <fullName evidence="8">tRNA(Ile)-2-lysyl-cytidine synthase</fullName>
    </alternativeName>
    <alternativeName>
        <fullName evidence="8">tRNA(Ile)-lysidine synthetase</fullName>
    </alternativeName>
</protein>
<dbReference type="SUPFAM" id="SSF52402">
    <property type="entry name" value="Adenine nucleotide alpha hydrolases-like"/>
    <property type="match status" value="1"/>
</dbReference>
<accession>I7LKB3</accession>
<dbReference type="Proteomes" id="UP000007652">
    <property type="component" value="Unassembled WGS sequence"/>
</dbReference>
<dbReference type="GO" id="GO:0032267">
    <property type="term" value="F:tRNA(Ile)-lysidine synthase activity"/>
    <property type="evidence" value="ECO:0007669"/>
    <property type="project" value="UniProtKB-EC"/>
</dbReference>
<dbReference type="InterPro" id="IPR012795">
    <property type="entry name" value="tRNA_Ile_lys_synt_N"/>
</dbReference>
<keyword evidence="3 8" id="KW-0436">Ligase</keyword>
<evidence type="ECO:0000259" key="9">
    <source>
        <dbReference type="SMART" id="SM00977"/>
    </source>
</evidence>
<gene>
    <name evidence="8" type="primary">tilS</name>
    <name evidence="10" type="ORF">CAAU_2239</name>
</gene>
<dbReference type="InterPro" id="IPR012094">
    <property type="entry name" value="tRNA_Ile_lys_synt"/>
</dbReference>
<dbReference type="GO" id="GO:0006400">
    <property type="term" value="P:tRNA modification"/>
    <property type="evidence" value="ECO:0007669"/>
    <property type="project" value="UniProtKB-UniRule"/>
</dbReference>
<dbReference type="AlphaFoldDB" id="I7LKB3"/>
<organism evidence="10 11">
    <name type="scientific">Caloramator australicus RC3</name>
    <dbReference type="NCBI Taxonomy" id="857293"/>
    <lineage>
        <taxon>Bacteria</taxon>
        <taxon>Bacillati</taxon>
        <taxon>Bacillota</taxon>
        <taxon>Clostridia</taxon>
        <taxon>Eubacteriales</taxon>
        <taxon>Clostridiaceae</taxon>
        <taxon>Caloramator</taxon>
    </lineage>
</organism>
<dbReference type="InterPro" id="IPR012796">
    <property type="entry name" value="Lysidine-tRNA-synth_C"/>
</dbReference>
<dbReference type="Gene3D" id="1.20.59.20">
    <property type="match status" value="1"/>
</dbReference>
<evidence type="ECO:0000256" key="8">
    <source>
        <dbReference type="HAMAP-Rule" id="MF_01161"/>
    </source>
</evidence>
<dbReference type="CDD" id="cd01992">
    <property type="entry name" value="TilS_N"/>
    <property type="match status" value="1"/>
</dbReference>
<dbReference type="SUPFAM" id="SSF56037">
    <property type="entry name" value="PheT/TilS domain"/>
    <property type="match status" value="1"/>
</dbReference>